<dbReference type="SUPFAM" id="SSF88659">
    <property type="entry name" value="Sigma3 and sigma4 domains of RNA polymerase sigma factors"/>
    <property type="match status" value="1"/>
</dbReference>
<dbReference type="RefSeq" id="WP_088875326.1">
    <property type="nucleotide sequence ID" value="NZ_CP022113.1"/>
</dbReference>
<keyword evidence="4" id="KW-0804">Transcription</keyword>
<proteinExistence type="inferred from homology"/>
<dbReference type="Proteomes" id="UP000197153">
    <property type="component" value="Chromosome 4"/>
</dbReference>
<dbReference type="GO" id="GO:0006352">
    <property type="term" value="P:DNA-templated transcription initiation"/>
    <property type="evidence" value="ECO:0007669"/>
    <property type="project" value="InterPro"/>
</dbReference>
<dbReference type="GO" id="GO:0016987">
    <property type="term" value="F:sigma factor activity"/>
    <property type="evidence" value="ECO:0007669"/>
    <property type="project" value="UniProtKB-KW"/>
</dbReference>
<dbReference type="InterPro" id="IPR039425">
    <property type="entry name" value="RNA_pol_sigma-70-like"/>
</dbReference>
<dbReference type="Pfam" id="PF08281">
    <property type="entry name" value="Sigma70_r4_2"/>
    <property type="match status" value="1"/>
</dbReference>
<dbReference type="PANTHER" id="PTHR43133">
    <property type="entry name" value="RNA POLYMERASE ECF-TYPE SIGMA FACTO"/>
    <property type="match status" value="1"/>
</dbReference>
<dbReference type="SUPFAM" id="SSF88946">
    <property type="entry name" value="Sigma2 domain of RNA polymerase sigma factors"/>
    <property type="match status" value="1"/>
</dbReference>
<dbReference type="Gene3D" id="1.10.1740.10">
    <property type="match status" value="1"/>
</dbReference>
<evidence type="ECO:0000256" key="2">
    <source>
        <dbReference type="ARBA" id="ARBA00023015"/>
    </source>
</evidence>
<comment type="similarity">
    <text evidence="1">Belongs to the sigma-70 factor family. ECF subfamily.</text>
</comment>
<keyword evidence="3" id="KW-0731">Sigma factor</keyword>
<evidence type="ECO:0000256" key="4">
    <source>
        <dbReference type="ARBA" id="ARBA00023163"/>
    </source>
</evidence>
<dbReference type="PANTHER" id="PTHR43133:SF63">
    <property type="entry name" value="RNA POLYMERASE SIGMA FACTOR FECI-RELATED"/>
    <property type="match status" value="1"/>
</dbReference>
<evidence type="ECO:0000313" key="6">
    <source>
        <dbReference type="EMBL" id="ASG24933.1"/>
    </source>
</evidence>
<keyword evidence="2" id="KW-0805">Transcription regulation</keyword>
<dbReference type="InterPro" id="IPR013325">
    <property type="entry name" value="RNA_pol_sigma_r2"/>
</dbReference>
<dbReference type="EMBL" id="CP022113">
    <property type="protein sequence ID" value="ASG24933.1"/>
    <property type="molecule type" value="Genomic_DNA"/>
</dbReference>
<protein>
    <submittedName>
        <fullName evidence="6">RNA polymerase subunit sigma-24</fullName>
    </submittedName>
</protein>
<dbReference type="InterPro" id="IPR013324">
    <property type="entry name" value="RNA_pol_sigma_r3/r4-like"/>
</dbReference>
<dbReference type="InterPro" id="IPR036388">
    <property type="entry name" value="WH-like_DNA-bd_sf"/>
</dbReference>
<dbReference type="InterPro" id="IPR013249">
    <property type="entry name" value="RNA_pol_sigma70_r4_t2"/>
</dbReference>
<reference evidence="6 7" key="1">
    <citation type="submission" date="2017-06" db="EMBL/GenBank/DDBJ databases">
        <title>Complete genome sequence of Nitrospirillum amazonense strain CBAmC, an endophytic nitrogen-fixing and plant growth-promoting bacterium, isolated from sugarcane.</title>
        <authorList>
            <person name="Schwab S."/>
            <person name="dos Santos Teixeira K.R."/>
            <person name="Simoes Araujo J.L."/>
            <person name="Soares Vidal M."/>
            <person name="Borges de Freitas H.R."/>
            <person name="Rivello Crivelaro A.L."/>
            <person name="Bueno de Camargo Nunes A."/>
            <person name="dos Santos C.M."/>
            <person name="Palmeira da Silva Rosa D."/>
            <person name="da Silva Padilha D."/>
            <person name="da Silva E."/>
            <person name="Araujo Terra L."/>
            <person name="Soares Mendes V."/>
            <person name="Farinelli L."/>
            <person name="Magalhaes Cruz L."/>
            <person name="Baldani J.I."/>
        </authorList>
    </citation>
    <scope>NUCLEOTIDE SEQUENCE [LARGE SCALE GENOMIC DNA]</scope>
    <source>
        <strain evidence="6 7">CBAmC</strain>
    </source>
</reference>
<dbReference type="CDD" id="cd06171">
    <property type="entry name" value="Sigma70_r4"/>
    <property type="match status" value="1"/>
</dbReference>
<dbReference type="InterPro" id="IPR014284">
    <property type="entry name" value="RNA_pol_sigma-70_dom"/>
</dbReference>
<dbReference type="NCBIfam" id="TIGR02937">
    <property type="entry name" value="sigma70-ECF"/>
    <property type="match status" value="1"/>
</dbReference>
<dbReference type="GO" id="GO:0003677">
    <property type="term" value="F:DNA binding"/>
    <property type="evidence" value="ECO:0007669"/>
    <property type="project" value="InterPro"/>
</dbReference>
<keyword evidence="7" id="KW-1185">Reference proteome</keyword>
<dbReference type="KEGG" id="nao:Y958_28530"/>
<accession>A0A248K1T5</accession>
<dbReference type="Gene3D" id="1.10.10.10">
    <property type="entry name" value="Winged helix-like DNA-binding domain superfamily/Winged helix DNA-binding domain"/>
    <property type="match status" value="1"/>
</dbReference>
<sequence length="167" mass="19035">MDQHQKDALASRTLWARLRRQLIRLTGAQDVDDHLHAAFMKLEAYRAREQVRNPEAFLVRAAANSALDEHRRARRQTAAAPLDEGMADTLADDAPLQDEVYAARQRLDRVREGISRLPPRTREIFLMHRLDGLKYHEIAARLGISQSAVEKHIAKAALALAEWTKGW</sequence>
<organism evidence="6 7">
    <name type="scientific">Nitrospirillum viridazoti CBAmc</name>
    <dbReference type="NCBI Taxonomy" id="1441467"/>
    <lineage>
        <taxon>Bacteria</taxon>
        <taxon>Pseudomonadati</taxon>
        <taxon>Pseudomonadota</taxon>
        <taxon>Alphaproteobacteria</taxon>
        <taxon>Rhodospirillales</taxon>
        <taxon>Azospirillaceae</taxon>
        <taxon>Nitrospirillum</taxon>
        <taxon>Nitrospirillum viridazoti</taxon>
    </lineage>
</organism>
<feature type="domain" description="RNA polymerase sigma factor 70 region 4 type 2" evidence="5">
    <location>
        <begin position="108"/>
        <end position="158"/>
    </location>
</feature>
<evidence type="ECO:0000256" key="3">
    <source>
        <dbReference type="ARBA" id="ARBA00023082"/>
    </source>
</evidence>
<gene>
    <name evidence="6" type="ORF">Y958_28530</name>
</gene>
<evidence type="ECO:0000256" key="1">
    <source>
        <dbReference type="ARBA" id="ARBA00010641"/>
    </source>
</evidence>
<name>A0A248K1T5_9PROT</name>
<evidence type="ECO:0000313" key="7">
    <source>
        <dbReference type="Proteomes" id="UP000197153"/>
    </source>
</evidence>
<evidence type="ECO:0000259" key="5">
    <source>
        <dbReference type="Pfam" id="PF08281"/>
    </source>
</evidence>
<dbReference type="AlphaFoldDB" id="A0A248K1T5"/>